<name>A0A2Z4AP44_9BACT</name>
<evidence type="ECO:0000259" key="4">
    <source>
        <dbReference type="Pfam" id="PF08450"/>
    </source>
</evidence>
<dbReference type="KEGG" id="mtar:DF168_00621"/>
<dbReference type="InterPro" id="IPR013658">
    <property type="entry name" value="SGL"/>
</dbReference>
<keyword evidence="3" id="KW-0862">Zinc</keyword>
<dbReference type="InterPro" id="IPR011042">
    <property type="entry name" value="6-blade_b-propeller_TolB-like"/>
</dbReference>
<feature type="active site" description="Proton donor/acceptor" evidence="2">
    <location>
        <position position="246"/>
    </location>
</feature>
<feature type="binding site" evidence="3">
    <location>
        <position position="246"/>
    </location>
    <ligand>
        <name>a divalent metal cation</name>
        <dbReference type="ChEBI" id="CHEBI:60240"/>
    </ligand>
</feature>
<dbReference type="EC" id="3.1.1.17" evidence="5"/>
<feature type="binding site" evidence="3">
    <location>
        <position position="197"/>
    </location>
    <ligand>
        <name>a divalent metal cation</name>
        <dbReference type="ChEBI" id="CHEBI:60240"/>
    </ligand>
</feature>
<dbReference type="SUPFAM" id="SSF63829">
    <property type="entry name" value="Calcium-dependent phosphotriesterase"/>
    <property type="match status" value="1"/>
</dbReference>
<comment type="cofactor">
    <cofactor evidence="3">
        <name>Zn(2+)</name>
        <dbReference type="ChEBI" id="CHEBI:29105"/>
    </cofactor>
    <text evidence="3">Binds 1 divalent metal cation per subunit.</text>
</comment>
<feature type="binding site" evidence="3">
    <location>
        <position position="52"/>
    </location>
    <ligand>
        <name>a divalent metal cation</name>
        <dbReference type="ChEBI" id="CHEBI:60240"/>
    </ligand>
</feature>
<evidence type="ECO:0000313" key="6">
    <source>
        <dbReference type="Proteomes" id="UP000247465"/>
    </source>
</evidence>
<keyword evidence="3" id="KW-0479">Metal-binding</keyword>
<dbReference type="InterPro" id="IPR051262">
    <property type="entry name" value="SMP-30/CGR1_Lactonase"/>
</dbReference>
<evidence type="ECO:0000313" key="5">
    <source>
        <dbReference type="EMBL" id="AWT59432.1"/>
    </source>
</evidence>
<dbReference type="Gene3D" id="2.120.10.30">
    <property type="entry name" value="TolB, C-terminal domain"/>
    <property type="match status" value="1"/>
</dbReference>
<reference evidence="5 6" key="1">
    <citation type="submission" date="2018-06" db="EMBL/GenBank/DDBJ databases">
        <title>Draft Genome Sequence of a Novel Marine Bacterium Related to the Verrucomicrobia.</title>
        <authorList>
            <person name="Vosseberg J."/>
            <person name="Martijn J."/>
            <person name="Ettema T.J.G."/>
        </authorList>
    </citation>
    <scope>NUCLEOTIDE SEQUENCE [LARGE SCALE GENOMIC DNA]</scope>
    <source>
        <strain evidence="5">TARA_B100001123</strain>
    </source>
</reference>
<dbReference type="PANTHER" id="PTHR47572:SF4">
    <property type="entry name" value="LACTONASE DRP35"/>
    <property type="match status" value="1"/>
</dbReference>
<dbReference type="PANTHER" id="PTHR47572">
    <property type="entry name" value="LIPOPROTEIN-RELATED"/>
    <property type="match status" value="1"/>
</dbReference>
<feature type="binding site" evidence="3">
    <location>
        <position position="139"/>
    </location>
    <ligand>
        <name>substrate</name>
    </ligand>
</feature>
<accession>A0A2Z4AP44</accession>
<evidence type="ECO:0000256" key="1">
    <source>
        <dbReference type="ARBA" id="ARBA00022801"/>
    </source>
</evidence>
<dbReference type="EMBL" id="CP029803">
    <property type="protein sequence ID" value="AWT59432.1"/>
    <property type="molecule type" value="Genomic_DNA"/>
</dbReference>
<gene>
    <name evidence="5" type="primary">gnl_1</name>
    <name evidence="5" type="ORF">DF168_00621</name>
</gene>
<proteinExistence type="predicted"/>
<dbReference type="PRINTS" id="PR01790">
    <property type="entry name" value="SMP30FAMILY"/>
</dbReference>
<dbReference type="AlphaFoldDB" id="A0A2Z4AP44"/>
<dbReference type="GO" id="GO:0046872">
    <property type="term" value="F:metal ion binding"/>
    <property type="evidence" value="ECO:0007669"/>
    <property type="project" value="UniProtKB-KW"/>
</dbReference>
<evidence type="ECO:0000256" key="2">
    <source>
        <dbReference type="PIRSR" id="PIRSR605511-1"/>
    </source>
</evidence>
<evidence type="ECO:0000256" key="3">
    <source>
        <dbReference type="PIRSR" id="PIRSR605511-2"/>
    </source>
</evidence>
<organism evidence="5 6">
    <name type="scientific">Candidatus Moanibacter tarae</name>
    <dbReference type="NCBI Taxonomy" id="2200854"/>
    <lineage>
        <taxon>Bacteria</taxon>
        <taxon>Pseudomonadati</taxon>
        <taxon>Verrucomicrobiota</taxon>
        <taxon>Opitutia</taxon>
        <taxon>Puniceicoccales</taxon>
        <taxon>Puniceicoccales incertae sedis</taxon>
        <taxon>Candidatus Moanibacter</taxon>
    </lineage>
</organism>
<dbReference type="Proteomes" id="UP000247465">
    <property type="component" value="Chromosome"/>
</dbReference>
<dbReference type="GO" id="GO:0004341">
    <property type="term" value="F:gluconolactonase activity"/>
    <property type="evidence" value="ECO:0007669"/>
    <property type="project" value="UniProtKB-EC"/>
</dbReference>
<feature type="domain" description="SMP-30/Gluconolactonase/LRE-like region" evidence="4">
    <location>
        <begin position="50"/>
        <end position="300"/>
    </location>
</feature>
<dbReference type="Pfam" id="PF08450">
    <property type="entry name" value="SGL"/>
    <property type="match status" value="1"/>
</dbReference>
<keyword evidence="1 5" id="KW-0378">Hydrolase</keyword>
<dbReference type="InterPro" id="IPR005511">
    <property type="entry name" value="SMP-30"/>
</dbReference>
<protein>
    <submittedName>
        <fullName evidence="5">Gluconolactonase</fullName>
        <ecNumber evidence="5">3.1.1.17</ecNumber>
    </submittedName>
</protein>
<sequence>MIAKSKIFPQHDRTKTANQLREGIEYYNPDFRQLLPEEPELIHHWRGTEWAEGPVFLSQRNAVIWSDIPNNRMLEFNLTSRETSVFKEPSNYTNGNTVDLEGRLISAQHLPHCILRTEHDGTLTVLVDRYNGKRLNSPNDVVVKSDGTIWFTDPPYGILSDREGRQRKSEISGCYVYRFDEVTGTLEIVVDSMDRPNGLAFSPGEDILYVSDTGKSENLMAFNVSSDGRYVENGREFAKVRPGTSDGFRCDVEGNLWTSAADGIQCYTAEGELIGKILIPEQRVANCCFGGPDAKTLYIAGDTSLYSIVLDIAGAQSGT</sequence>